<keyword evidence="1" id="KW-0677">Repeat</keyword>
<feature type="domain" description="MAM" evidence="3">
    <location>
        <begin position="1"/>
        <end position="117"/>
    </location>
</feature>
<dbReference type="Proteomes" id="UP000001645">
    <property type="component" value="Chromosome 3"/>
</dbReference>
<sequence>GSFMLVNTSGRYAGQKAHLLMPHLKENDTHCIDFHYYISSKSGSSPGTLNVYVKVNDGPIGNPVWNTSTTGTWNRAELAISTFWPNFYQVVFEVVTSGHPGYVAIDEVKVLGHPCTKTPHFLRLQSVEVNAGQFATFQCTANGKFSTSDRLWLQVIYLLPNAVRSGGTGVLLCENCKISEIFPVRRIGTAVCGEGGVREMEEIVTGGTLMRTSQFFDIYSISDFQYSLLFTLHLVQNFIKQFGNNSNIWGSLKSLVVSGKLAHK</sequence>
<dbReference type="PANTHER" id="PTHR24051">
    <property type="entry name" value="SUSHI DOMAIN-CONTAINING PROTEIN 1"/>
    <property type="match status" value="1"/>
</dbReference>
<reference evidence="4" key="3">
    <citation type="submission" date="2025-09" db="UniProtKB">
        <authorList>
            <consortium name="Ensembl"/>
        </authorList>
    </citation>
    <scope>IDENTIFICATION</scope>
</reference>
<dbReference type="PRINTS" id="PR00020">
    <property type="entry name" value="MAMDOMAIN"/>
</dbReference>
<keyword evidence="2" id="KW-1015">Disulfide bond</keyword>
<name>G1NAN7_MELGA</name>
<evidence type="ECO:0000256" key="2">
    <source>
        <dbReference type="ARBA" id="ARBA00023157"/>
    </source>
</evidence>
<dbReference type="InterPro" id="IPR013320">
    <property type="entry name" value="ConA-like_dom_sf"/>
</dbReference>
<keyword evidence="5" id="KW-1185">Reference proteome</keyword>
<dbReference type="Pfam" id="PF00629">
    <property type="entry name" value="MAM"/>
    <property type="match status" value="1"/>
</dbReference>
<dbReference type="AlphaFoldDB" id="G1NAN7"/>
<organism evidence="4 5">
    <name type="scientific">Meleagris gallopavo</name>
    <name type="common">Wild turkey</name>
    <dbReference type="NCBI Taxonomy" id="9103"/>
    <lineage>
        <taxon>Eukaryota</taxon>
        <taxon>Metazoa</taxon>
        <taxon>Chordata</taxon>
        <taxon>Craniata</taxon>
        <taxon>Vertebrata</taxon>
        <taxon>Euteleostomi</taxon>
        <taxon>Archelosauria</taxon>
        <taxon>Archosauria</taxon>
        <taxon>Dinosauria</taxon>
        <taxon>Saurischia</taxon>
        <taxon>Theropoda</taxon>
        <taxon>Coelurosauria</taxon>
        <taxon>Aves</taxon>
        <taxon>Neognathae</taxon>
        <taxon>Galloanserae</taxon>
        <taxon>Galliformes</taxon>
        <taxon>Phasianidae</taxon>
        <taxon>Meleagridinae</taxon>
        <taxon>Meleagris</taxon>
    </lineage>
</organism>
<dbReference type="SUPFAM" id="SSF49899">
    <property type="entry name" value="Concanavalin A-like lectins/glucanases"/>
    <property type="match status" value="1"/>
</dbReference>
<dbReference type="Gene3D" id="2.60.120.200">
    <property type="match status" value="1"/>
</dbReference>
<dbReference type="GO" id="GO:0016020">
    <property type="term" value="C:membrane"/>
    <property type="evidence" value="ECO:0007669"/>
    <property type="project" value="InterPro"/>
</dbReference>
<dbReference type="InterPro" id="IPR000998">
    <property type="entry name" value="MAM_dom"/>
</dbReference>
<proteinExistence type="predicted"/>
<dbReference type="SMART" id="SM00137">
    <property type="entry name" value="MAM"/>
    <property type="match status" value="1"/>
</dbReference>
<dbReference type="GeneTree" id="ENSGT00940000155020"/>
<evidence type="ECO:0000313" key="4">
    <source>
        <dbReference type="Ensembl" id="ENSMGAP00000009606.3"/>
    </source>
</evidence>
<reference evidence="4 5" key="1">
    <citation type="journal article" date="2010" name="PLoS Biol.">
        <title>Multi-platform next-generation sequencing of the domestic turkey (Meleagris gallopavo): genome assembly and analysis.</title>
        <authorList>
            <person name="Dalloul R.A."/>
            <person name="Long J.A."/>
            <person name="Zimin A.V."/>
            <person name="Aslam L."/>
            <person name="Beal K."/>
            <person name="Blomberg L.A."/>
            <person name="Bouffard P."/>
            <person name="Burt D.W."/>
            <person name="Crasta O."/>
            <person name="Crooijmans R.P."/>
            <person name="Cooper K."/>
            <person name="Coulombe R.A."/>
            <person name="De S."/>
            <person name="Delany M.E."/>
            <person name="Dodgson J.B."/>
            <person name="Dong J.J."/>
            <person name="Evans C."/>
            <person name="Frederickson K.M."/>
            <person name="Flicek P."/>
            <person name="Florea L."/>
            <person name="Folkerts O."/>
            <person name="Groenen M.A."/>
            <person name="Harkins T.T."/>
            <person name="Herrero J."/>
            <person name="Hoffmann S."/>
            <person name="Megens H.J."/>
            <person name="Jiang A."/>
            <person name="de Jong P."/>
            <person name="Kaiser P."/>
            <person name="Kim H."/>
            <person name="Kim K.W."/>
            <person name="Kim S."/>
            <person name="Langenberger D."/>
            <person name="Lee M.K."/>
            <person name="Lee T."/>
            <person name="Mane S."/>
            <person name="Marcais G."/>
            <person name="Marz M."/>
            <person name="McElroy A.P."/>
            <person name="Modise T."/>
            <person name="Nefedov M."/>
            <person name="Notredame C."/>
            <person name="Paton I.R."/>
            <person name="Payne W.S."/>
            <person name="Pertea G."/>
            <person name="Prickett D."/>
            <person name="Puiu D."/>
            <person name="Qioa D."/>
            <person name="Raineri E."/>
            <person name="Ruffier M."/>
            <person name="Salzberg S.L."/>
            <person name="Schatz M.C."/>
            <person name="Scheuring C."/>
            <person name="Schmidt C.J."/>
            <person name="Schroeder S."/>
            <person name="Searle S.M."/>
            <person name="Smith E.J."/>
            <person name="Smith J."/>
            <person name="Sonstegard T.S."/>
            <person name="Stadler P.F."/>
            <person name="Tafer H."/>
            <person name="Tu Z.J."/>
            <person name="Van Tassell C.P."/>
            <person name="Vilella A.J."/>
            <person name="Williams K.P."/>
            <person name="Yorke J.A."/>
            <person name="Zhang L."/>
            <person name="Zhang H.B."/>
            <person name="Zhang X."/>
            <person name="Zhang Y."/>
            <person name="Reed K.M."/>
        </authorList>
    </citation>
    <scope>NUCLEOTIDE SEQUENCE [LARGE SCALE GENOMIC DNA]</scope>
</reference>
<dbReference type="HOGENOM" id="CLU_001645_3_0_1"/>
<dbReference type="Ensembl" id="ENSMGAT00000010435.3">
    <property type="protein sequence ID" value="ENSMGAP00000009606.3"/>
    <property type="gene ID" value="ENSMGAG00000009315.3"/>
</dbReference>
<dbReference type="PROSITE" id="PS50060">
    <property type="entry name" value="MAM_2"/>
    <property type="match status" value="1"/>
</dbReference>
<accession>G1NAN7</accession>
<evidence type="ECO:0000259" key="3">
    <source>
        <dbReference type="PROSITE" id="PS50060"/>
    </source>
</evidence>
<dbReference type="PROSITE" id="PS00740">
    <property type="entry name" value="MAM_1"/>
    <property type="match status" value="1"/>
</dbReference>
<dbReference type="PANTHER" id="PTHR24051:SF11">
    <property type="entry name" value="PROTEIN TYROSINE PHOSPHATASE, RECEPTOR TYPE, M"/>
    <property type="match status" value="1"/>
</dbReference>
<dbReference type="InParanoid" id="G1NAN7"/>
<reference evidence="4" key="2">
    <citation type="submission" date="2025-08" db="UniProtKB">
        <authorList>
            <consortium name="Ensembl"/>
        </authorList>
    </citation>
    <scope>IDENTIFICATION</scope>
</reference>
<gene>
    <name evidence="4" type="primary">LOC104910256</name>
</gene>
<dbReference type="CDD" id="cd06263">
    <property type="entry name" value="MAM"/>
    <property type="match status" value="1"/>
</dbReference>
<evidence type="ECO:0000313" key="5">
    <source>
        <dbReference type="Proteomes" id="UP000001645"/>
    </source>
</evidence>
<dbReference type="InterPro" id="IPR051622">
    <property type="entry name" value="R-tyr_protein_phosphatases"/>
</dbReference>
<protein>
    <recommendedName>
        <fullName evidence="3">MAM domain-containing protein</fullName>
    </recommendedName>
</protein>
<evidence type="ECO:0000256" key="1">
    <source>
        <dbReference type="ARBA" id="ARBA00022737"/>
    </source>
</evidence>
<dbReference type="Bgee" id="ENSMGAG00000009315">
    <property type="expression patterns" value="Expressed in ovary and 17 other cell types or tissues"/>
</dbReference>